<evidence type="ECO:0000313" key="3">
    <source>
        <dbReference type="Proteomes" id="UP001469553"/>
    </source>
</evidence>
<sequence>MPPHLCSPPAQISPGFHYNSSSDYGYERRNDGNCRPAFWFNPSSVSRSCNQGQNYFNSTGYRKVVLNNCTKGVKEMYTARKQQCPNRSPKGLTLTTKDSKLTANMGSNVTFVVHLNEVRTQIP</sequence>
<dbReference type="PANTHER" id="PTHR12106:SF10">
    <property type="entry name" value="VPS10 DOMAIN-CONTAINING RECEPTOR SORCS3"/>
    <property type="match status" value="1"/>
</dbReference>
<keyword evidence="3" id="KW-1185">Reference proteome</keyword>
<dbReference type="Pfam" id="PF15901">
    <property type="entry name" value="Sortilin_C"/>
    <property type="match status" value="1"/>
</dbReference>
<accession>A0ABV0XHK3</accession>
<protein>
    <submittedName>
        <fullName evidence="2">VPS10 domain-containing receptor SorCS1</fullName>
    </submittedName>
</protein>
<name>A0ABV0XHK3_9TELE</name>
<evidence type="ECO:0000313" key="2">
    <source>
        <dbReference type="EMBL" id="MEQ2280948.1"/>
    </source>
</evidence>
<comment type="caution">
    <text evidence="2">The sequence shown here is derived from an EMBL/GenBank/DDBJ whole genome shotgun (WGS) entry which is preliminary data.</text>
</comment>
<evidence type="ECO:0000259" key="1">
    <source>
        <dbReference type="Pfam" id="PF15901"/>
    </source>
</evidence>
<dbReference type="Gene3D" id="3.30.60.270">
    <property type="match status" value="1"/>
</dbReference>
<keyword evidence="2" id="KW-0675">Receptor</keyword>
<reference evidence="2 3" key="1">
    <citation type="submission" date="2021-06" db="EMBL/GenBank/DDBJ databases">
        <authorList>
            <person name="Palmer J.M."/>
        </authorList>
    </citation>
    <scope>NUCLEOTIDE SEQUENCE [LARGE SCALE GENOMIC DNA]</scope>
    <source>
        <strain evidence="2 3">AS_MEX2019</strain>
        <tissue evidence="2">Muscle</tissue>
    </source>
</reference>
<dbReference type="InterPro" id="IPR050310">
    <property type="entry name" value="VPS10-sortilin"/>
</dbReference>
<gene>
    <name evidence="2" type="primary">SORCS1_4</name>
    <name evidence="2" type="ORF">AMECASPLE_025425</name>
</gene>
<proteinExistence type="predicted"/>
<dbReference type="Proteomes" id="UP001469553">
    <property type="component" value="Unassembled WGS sequence"/>
</dbReference>
<dbReference type="InterPro" id="IPR031777">
    <property type="entry name" value="Sortilin_C"/>
</dbReference>
<organism evidence="2 3">
    <name type="scientific">Ameca splendens</name>
    <dbReference type="NCBI Taxonomy" id="208324"/>
    <lineage>
        <taxon>Eukaryota</taxon>
        <taxon>Metazoa</taxon>
        <taxon>Chordata</taxon>
        <taxon>Craniata</taxon>
        <taxon>Vertebrata</taxon>
        <taxon>Euteleostomi</taxon>
        <taxon>Actinopterygii</taxon>
        <taxon>Neopterygii</taxon>
        <taxon>Teleostei</taxon>
        <taxon>Neoteleostei</taxon>
        <taxon>Acanthomorphata</taxon>
        <taxon>Ovalentaria</taxon>
        <taxon>Atherinomorphae</taxon>
        <taxon>Cyprinodontiformes</taxon>
        <taxon>Goodeidae</taxon>
        <taxon>Ameca</taxon>
    </lineage>
</organism>
<feature type="domain" description="Sortilin C-terminal" evidence="1">
    <location>
        <begin position="22"/>
        <end position="84"/>
    </location>
</feature>
<dbReference type="EMBL" id="JAHRIP010002504">
    <property type="protein sequence ID" value="MEQ2280948.1"/>
    <property type="molecule type" value="Genomic_DNA"/>
</dbReference>
<dbReference type="PANTHER" id="PTHR12106">
    <property type="entry name" value="SORTILIN RELATED"/>
    <property type="match status" value="1"/>
</dbReference>